<dbReference type="InterPro" id="IPR043502">
    <property type="entry name" value="DNA/RNA_pol_sf"/>
</dbReference>
<dbReference type="EMBL" id="DAKRPA010000158">
    <property type="protein sequence ID" value="DAZ96731.1"/>
    <property type="molecule type" value="Genomic_DNA"/>
</dbReference>
<name>A0AAV2YSN7_9STRA</name>
<protein>
    <recommendedName>
        <fullName evidence="6">Integrase zinc-binding domain-containing protein</fullName>
    </recommendedName>
</protein>
<proteinExistence type="predicted"/>
<evidence type="ECO:0000259" key="2">
    <source>
        <dbReference type="Pfam" id="PF17919"/>
    </source>
</evidence>
<dbReference type="Proteomes" id="UP001146120">
    <property type="component" value="Unassembled WGS sequence"/>
</dbReference>
<keyword evidence="5" id="KW-1185">Reference proteome</keyword>
<evidence type="ECO:0000256" key="1">
    <source>
        <dbReference type="SAM" id="MobiDB-lite"/>
    </source>
</evidence>
<comment type="caution">
    <text evidence="4">The sequence shown here is derived from an EMBL/GenBank/DDBJ whole genome shotgun (WGS) entry which is preliminary data.</text>
</comment>
<dbReference type="Pfam" id="PF17921">
    <property type="entry name" value="Integrase_H2C2"/>
    <property type="match status" value="1"/>
</dbReference>
<dbReference type="Pfam" id="PF17919">
    <property type="entry name" value="RT_RNaseH_2"/>
    <property type="match status" value="1"/>
</dbReference>
<evidence type="ECO:0008006" key="6">
    <source>
        <dbReference type="Google" id="ProtNLM"/>
    </source>
</evidence>
<feature type="domain" description="Integrase zinc-binding" evidence="3">
    <location>
        <begin position="138"/>
        <end position="193"/>
    </location>
</feature>
<feature type="region of interest" description="Disordered" evidence="1">
    <location>
        <begin position="108"/>
        <end position="135"/>
    </location>
</feature>
<accession>A0AAV2YSN7</accession>
<dbReference type="Gene3D" id="1.10.340.70">
    <property type="match status" value="1"/>
</dbReference>
<reference evidence="4" key="2">
    <citation type="journal article" date="2023" name="Microbiol Resour">
        <title>Decontamination and Annotation of the Draft Genome Sequence of the Oomycete Lagenidium giganteum ARSEF 373.</title>
        <authorList>
            <person name="Morgan W.R."/>
            <person name="Tartar A."/>
        </authorList>
    </citation>
    <scope>NUCLEOTIDE SEQUENCE</scope>
    <source>
        <strain evidence="4">ARSEF 373</strain>
    </source>
</reference>
<gene>
    <name evidence="4" type="ORF">N0F65_011768</name>
</gene>
<dbReference type="SUPFAM" id="SSF56672">
    <property type="entry name" value="DNA/RNA polymerases"/>
    <property type="match status" value="1"/>
</dbReference>
<dbReference type="InterPro" id="IPR041588">
    <property type="entry name" value="Integrase_H2C2"/>
</dbReference>
<organism evidence="4 5">
    <name type="scientific">Lagenidium giganteum</name>
    <dbReference type="NCBI Taxonomy" id="4803"/>
    <lineage>
        <taxon>Eukaryota</taxon>
        <taxon>Sar</taxon>
        <taxon>Stramenopiles</taxon>
        <taxon>Oomycota</taxon>
        <taxon>Peronosporomycetes</taxon>
        <taxon>Pythiales</taxon>
        <taxon>Pythiaceae</taxon>
    </lineage>
</organism>
<evidence type="ECO:0000259" key="3">
    <source>
        <dbReference type="Pfam" id="PF17921"/>
    </source>
</evidence>
<reference evidence="4" key="1">
    <citation type="submission" date="2022-11" db="EMBL/GenBank/DDBJ databases">
        <authorList>
            <person name="Morgan W.R."/>
            <person name="Tartar A."/>
        </authorList>
    </citation>
    <scope>NUCLEOTIDE SEQUENCE</scope>
    <source>
        <strain evidence="4">ARSEF 373</strain>
    </source>
</reference>
<dbReference type="InterPro" id="IPR041577">
    <property type="entry name" value="RT_RNaseH_2"/>
</dbReference>
<evidence type="ECO:0000313" key="4">
    <source>
        <dbReference type="EMBL" id="DAZ96731.1"/>
    </source>
</evidence>
<sequence length="197" mass="22023">MRRQLGAVIVQRDKPLVFWSKTCNAAQRAYPANKLELLSILLVLREYRSLLISPHRRNPAQWIGQEFAFQTSTPQAVPEAPMSDGSTMAAAPDTFDIFSLRLRTNNTTTQPAAQPTPSLRGSGSHGPRGQNHREGLCPSALQQDVLRTYHEWLMHPGGATLARTVQAAFCWPKLETQARQLCDECCTCMTAKYDNKQ</sequence>
<dbReference type="AlphaFoldDB" id="A0AAV2YSN7"/>
<evidence type="ECO:0000313" key="5">
    <source>
        <dbReference type="Proteomes" id="UP001146120"/>
    </source>
</evidence>
<feature type="compositionally biased region" description="Low complexity" evidence="1">
    <location>
        <begin position="108"/>
        <end position="117"/>
    </location>
</feature>
<feature type="domain" description="Reverse transcriptase/retrotransposon-derived protein RNase H-like" evidence="2">
    <location>
        <begin position="5"/>
        <end position="53"/>
    </location>
</feature>